<dbReference type="AlphaFoldDB" id="A0A3M3Z759"/>
<proteinExistence type="predicted"/>
<evidence type="ECO:0000313" key="2">
    <source>
        <dbReference type="Proteomes" id="UP000279372"/>
    </source>
</evidence>
<dbReference type="Proteomes" id="UP000279372">
    <property type="component" value="Unassembled WGS sequence"/>
</dbReference>
<protein>
    <recommendedName>
        <fullName evidence="3">Chemotaxis protein</fullName>
    </recommendedName>
</protein>
<comment type="caution">
    <text evidence="1">The sequence shown here is derived from an EMBL/GenBank/DDBJ whole genome shotgun (WGS) entry which is preliminary data.</text>
</comment>
<accession>A0A3M3Z759</accession>
<sequence length="630" mass="70719">MAPTERTQRYLNASAGKSSPCRTPHDQCVLSVQAGERRLSRPAGAATATNGVPLRGAYSVKLVFRQYLESLRERKELDVVLPDLLSELGFNVISRPTIGSRQYGVDVMAIGQDQGEAKVFLFSIKKGDLTRAEWNSGEQSLKPSIEEIIEVYCNTSIPDQFKSLKIVICMCFGGEIHEALRVNVAQFTAMKTTERISFQEWNGDYIAGLLMEGILGQQLVSKELRGSFQKSIAMLDEPDIAFQHFSSLIRGMLGADSLSAETKLSNLRRIYICLWVLFVWARDADNLEAPYRASELAILHAWHAIRAHIGQNEKGAKDLGTTFEALVELHFFIWDELYGKKVLPYVGVRHAISTAVSTSTPVDVNLKLFEMLGRLAQRGLWMLWKEGGGENTPDVVGRRGHDDARKLASQISDLISNNPSLLSPIADAQSIDISVALVFLSMFEEWQSVALDYCDFLMDNFVFTYRYHGRYPTIYGAYWELIEHPKEQTQEYRKRQTQGSTLLPLLCVWGSASGTSEFTQVVTAFVKSELVHCNLQTWVPGQDSESMFYIGPSTHGWALTEIPFTSDGEQAMEMLQAECKKCDVFASLSAINLGHWPVLVMACRHHRLPLPPHLWMPVLIQMRTASVQNH</sequence>
<reference evidence="1 2" key="1">
    <citation type="submission" date="2018-08" db="EMBL/GenBank/DDBJ databases">
        <title>Recombination of ecologically and evolutionarily significant loci maintains genetic cohesion in the Pseudomonas syringae species complex.</title>
        <authorList>
            <person name="Dillon M."/>
            <person name="Thakur S."/>
            <person name="Almeida R.N.D."/>
            <person name="Weir B.S."/>
            <person name="Guttman D.S."/>
        </authorList>
    </citation>
    <scope>NUCLEOTIDE SEQUENCE [LARGE SCALE GENOMIC DNA]</scope>
    <source>
        <strain evidence="1 2">ICMP 8902</strain>
    </source>
</reference>
<gene>
    <name evidence="1" type="ORF">ALQ33_05536</name>
</gene>
<evidence type="ECO:0000313" key="1">
    <source>
        <dbReference type="EMBL" id="RMO89805.1"/>
    </source>
</evidence>
<name>A0A3M3Z759_9PSED</name>
<organism evidence="1 2">
    <name type="scientific">Pseudomonas syringae pv. philadelphi</name>
    <dbReference type="NCBI Taxonomy" id="251706"/>
    <lineage>
        <taxon>Bacteria</taxon>
        <taxon>Pseudomonadati</taxon>
        <taxon>Pseudomonadota</taxon>
        <taxon>Gammaproteobacteria</taxon>
        <taxon>Pseudomonadales</taxon>
        <taxon>Pseudomonadaceae</taxon>
        <taxon>Pseudomonas</taxon>
    </lineage>
</organism>
<evidence type="ECO:0008006" key="3">
    <source>
        <dbReference type="Google" id="ProtNLM"/>
    </source>
</evidence>
<dbReference type="EMBL" id="RBQB01000156">
    <property type="protein sequence ID" value="RMO89805.1"/>
    <property type="molecule type" value="Genomic_DNA"/>
</dbReference>